<evidence type="ECO:0000256" key="3">
    <source>
        <dbReference type="ARBA" id="ARBA00022475"/>
    </source>
</evidence>
<dbReference type="SUPFAM" id="SSF81321">
    <property type="entry name" value="Family A G protein-coupled receptor-like"/>
    <property type="match status" value="1"/>
</dbReference>
<evidence type="ECO:0000256" key="5">
    <source>
        <dbReference type="ARBA" id="ARBA00022989"/>
    </source>
</evidence>
<keyword evidence="8" id="KW-0564">Palmitate</keyword>
<dbReference type="RefSeq" id="XP_015183586.1">
    <property type="nucleotide sequence ID" value="XM_015328100.1"/>
</dbReference>
<evidence type="ECO:0000256" key="4">
    <source>
        <dbReference type="ARBA" id="ARBA00022692"/>
    </source>
</evidence>
<evidence type="ECO:0000256" key="10">
    <source>
        <dbReference type="ARBA" id="ARBA00023170"/>
    </source>
</evidence>
<proteinExistence type="inferred from homology"/>
<dbReference type="Proteomes" id="UP000694924">
    <property type="component" value="Unplaced"/>
</dbReference>
<dbReference type="PRINTS" id="PR01822">
    <property type="entry name" value="CCYSTOKININR"/>
</dbReference>
<evidence type="ECO:0000256" key="14">
    <source>
        <dbReference type="RuleBase" id="RU000688"/>
    </source>
</evidence>
<name>A0ABM1ITP9_POLDO</name>
<keyword evidence="7 16" id="KW-0472">Membrane</keyword>
<dbReference type="InterPro" id="IPR000276">
    <property type="entry name" value="GPCR_Rhodpsn"/>
</dbReference>
<comment type="subcellular location">
    <subcellularLocation>
        <location evidence="1">Cell membrane</location>
        <topology evidence="1">Multi-pass membrane protein</topology>
    </subcellularLocation>
</comment>
<feature type="transmembrane region" description="Helical" evidence="16">
    <location>
        <begin position="390"/>
        <end position="410"/>
    </location>
</feature>
<feature type="compositionally biased region" description="Polar residues" evidence="15">
    <location>
        <begin position="273"/>
        <end position="286"/>
    </location>
</feature>
<keyword evidence="3" id="KW-1003">Cell membrane</keyword>
<keyword evidence="18" id="KW-1185">Reference proteome</keyword>
<keyword evidence="11" id="KW-0325">Glycoprotein</keyword>
<feature type="region of interest" description="Disordered" evidence="15">
    <location>
        <begin position="262"/>
        <end position="292"/>
    </location>
</feature>
<evidence type="ECO:0000256" key="6">
    <source>
        <dbReference type="ARBA" id="ARBA00023040"/>
    </source>
</evidence>
<feature type="transmembrane region" description="Helical" evidence="16">
    <location>
        <begin position="125"/>
        <end position="155"/>
    </location>
</feature>
<dbReference type="SMART" id="SM01381">
    <property type="entry name" value="7TM_GPCR_Srsx"/>
    <property type="match status" value="1"/>
</dbReference>
<keyword evidence="9" id="KW-1015">Disulfide bond</keyword>
<feature type="compositionally biased region" description="Polar residues" evidence="15">
    <location>
        <begin position="334"/>
        <end position="367"/>
    </location>
</feature>
<reference evidence="19" key="1">
    <citation type="submission" date="2025-08" db="UniProtKB">
        <authorList>
            <consortium name="RefSeq"/>
        </authorList>
    </citation>
    <scope>IDENTIFICATION</scope>
    <source>
        <tissue evidence="19">Whole body</tissue>
    </source>
</reference>
<comment type="similarity">
    <text evidence="2 14">Belongs to the G-protein coupled receptor 1 family.</text>
</comment>
<protein>
    <submittedName>
        <fullName evidence="19">Gastrin/cholecystokinin type B receptor-like isoform X1</fullName>
    </submittedName>
</protein>
<dbReference type="Gene3D" id="1.20.1070.10">
    <property type="entry name" value="Rhodopsin 7-helix transmembrane proteins"/>
    <property type="match status" value="2"/>
</dbReference>
<evidence type="ECO:0000256" key="12">
    <source>
        <dbReference type="ARBA" id="ARBA00023224"/>
    </source>
</evidence>
<evidence type="ECO:0000256" key="1">
    <source>
        <dbReference type="ARBA" id="ARBA00004651"/>
    </source>
</evidence>
<keyword evidence="10 14" id="KW-0675">Receptor</keyword>
<dbReference type="PANTHER" id="PTHR24238:SF46">
    <property type="entry name" value="GASTRIN_CHOLECYSTOKININ TYPE B RECEPTOR"/>
    <property type="match status" value="1"/>
</dbReference>
<organism evidence="18 19">
    <name type="scientific">Polistes dominula</name>
    <name type="common">European paper wasp</name>
    <name type="synonym">Vespa dominula</name>
    <dbReference type="NCBI Taxonomy" id="743375"/>
    <lineage>
        <taxon>Eukaryota</taxon>
        <taxon>Metazoa</taxon>
        <taxon>Ecdysozoa</taxon>
        <taxon>Arthropoda</taxon>
        <taxon>Hexapoda</taxon>
        <taxon>Insecta</taxon>
        <taxon>Pterygota</taxon>
        <taxon>Neoptera</taxon>
        <taxon>Endopterygota</taxon>
        <taxon>Hymenoptera</taxon>
        <taxon>Apocrita</taxon>
        <taxon>Aculeata</taxon>
        <taxon>Vespoidea</taxon>
        <taxon>Vespidae</taxon>
        <taxon>Polistinae</taxon>
        <taxon>Polistini</taxon>
        <taxon>Polistes</taxon>
    </lineage>
</organism>
<evidence type="ECO:0000313" key="18">
    <source>
        <dbReference type="Proteomes" id="UP000694924"/>
    </source>
</evidence>
<feature type="region of interest" description="Disordered" evidence="15">
    <location>
        <begin position="323"/>
        <end position="368"/>
    </location>
</feature>
<feature type="transmembrane region" description="Helical" evidence="16">
    <location>
        <begin position="176"/>
        <end position="197"/>
    </location>
</feature>
<dbReference type="GeneID" id="107070165"/>
<dbReference type="Pfam" id="PF00001">
    <property type="entry name" value="7tm_1"/>
    <property type="match status" value="1"/>
</dbReference>
<feature type="transmembrane region" description="Helical" evidence="16">
    <location>
        <begin position="96"/>
        <end position="119"/>
    </location>
</feature>
<dbReference type="InterPro" id="IPR009126">
    <property type="entry name" value="Cholcskin_rcpt"/>
</dbReference>
<keyword evidence="13" id="KW-0449">Lipoprotein</keyword>
<gene>
    <name evidence="19" type="primary">LOC107070165</name>
</gene>
<keyword evidence="12 14" id="KW-0807">Transducer</keyword>
<feature type="transmembrane region" description="Helical" evidence="16">
    <location>
        <begin position="61"/>
        <end position="84"/>
    </location>
</feature>
<evidence type="ECO:0000256" key="7">
    <source>
        <dbReference type="ARBA" id="ARBA00023136"/>
    </source>
</evidence>
<dbReference type="PANTHER" id="PTHR24238">
    <property type="entry name" value="G-PROTEIN COUPLED RECEPTOR"/>
    <property type="match status" value="1"/>
</dbReference>
<keyword evidence="6 14" id="KW-0297">G-protein coupled receptor</keyword>
<dbReference type="InterPro" id="IPR017452">
    <property type="entry name" value="GPCR_Rhodpsn_7TM"/>
</dbReference>
<dbReference type="PRINTS" id="PR00237">
    <property type="entry name" value="GPCRRHODOPSN"/>
</dbReference>
<keyword evidence="4 14" id="KW-0812">Transmembrane</keyword>
<feature type="transmembrane region" description="Helical" evidence="16">
    <location>
        <begin position="231"/>
        <end position="251"/>
    </location>
</feature>
<evidence type="ECO:0000313" key="19">
    <source>
        <dbReference type="RefSeq" id="XP_015183586.1"/>
    </source>
</evidence>
<feature type="domain" description="G-protein coupled receptors family 1 profile" evidence="17">
    <location>
        <begin position="76"/>
        <end position="449"/>
    </location>
</feature>
<evidence type="ECO:0000256" key="15">
    <source>
        <dbReference type="SAM" id="MobiDB-lite"/>
    </source>
</evidence>
<evidence type="ECO:0000256" key="8">
    <source>
        <dbReference type="ARBA" id="ARBA00023139"/>
    </source>
</evidence>
<keyword evidence="5 16" id="KW-1133">Transmembrane helix</keyword>
<evidence type="ECO:0000256" key="9">
    <source>
        <dbReference type="ARBA" id="ARBA00023157"/>
    </source>
</evidence>
<accession>A0ABM1ITP9</accession>
<sequence>MTLMENNNVSFIGDHFSWENNEYSPSVIPYLSGYTNFISNNFNGTPTTIVQSSKKNLLENLIVPLYAIIFFLSIVGNCLVLITLTRNKRMRTVTNVYLLNLAVSDLLLGVFCMPFTLLGQMLKNFVFGIMICKLISYFQVVSVSVGVWTLVAISLERYFAICRPLKSRRWQTQFHAYKMIVVVWVLCLTWNVPILIVSQIQNIRGGRRKCREVWASIRTERVYNLFSDGTLLLLPLIIMTMAYSLIAIKLWRGLKREMTQNFKSQRKLKKSGGATSSLTTANGTTRKNGKHESNVTIVVNACNSTKARVPQQTRMDTMMLGVTNSEESTESKTVRISQDGTSKNCLSTNRNSNKLRNENSKNSNSSCPLGRQHVVRNNQLNKSIESKKKVIRMLFVIVLEFFVCWAPLHVVNTWYLFTPELVYSIVGSTGISLIQLLAYISSCCNPITYCFMNKKFRQAFFGVFHCHRCWRIKWRNSDVPMSTGGKTKKVGNINEFSGNESTMYLRKTEVVQLLEEKDRT</sequence>
<feature type="transmembrane region" description="Helical" evidence="16">
    <location>
        <begin position="422"/>
        <end position="447"/>
    </location>
</feature>
<dbReference type="PROSITE" id="PS00237">
    <property type="entry name" value="G_PROTEIN_RECEP_F1_1"/>
    <property type="match status" value="1"/>
</dbReference>
<evidence type="ECO:0000256" key="16">
    <source>
        <dbReference type="SAM" id="Phobius"/>
    </source>
</evidence>
<evidence type="ECO:0000256" key="13">
    <source>
        <dbReference type="ARBA" id="ARBA00023288"/>
    </source>
</evidence>
<evidence type="ECO:0000256" key="2">
    <source>
        <dbReference type="ARBA" id="ARBA00010663"/>
    </source>
</evidence>
<evidence type="ECO:0000259" key="17">
    <source>
        <dbReference type="PROSITE" id="PS50262"/>
    </source>
</evidence>
<dbReference type="PROSITE" id="PS50262">
    <property type="entry name" value="G_PROTEIN_RECEP_F1_2"/>
    <property type="match status" value="1"/>
</dbReference>
<evidence type="ECO:0000256" key="11">
    <source>
        <dbReference type="ARBA" id="ARBA00023180"/>
    </source>
</evidence>